<dbReference type="SUPFAM" id="SSF49503">
    <property type="entry name" value="Cupredoxins"/>
    <property type="match status" value="1"/>
</dbReference>
<feature type="chain" id="PRO_5002537392" description="EfeO-type cupredoxin-like domain-containing protein" evidence="1">
    <location>
        <begin position="23"/>
        <end position="125"/>
    </location>
</feature>
<accession>A0A0G1GJX9</accession>
<dbReference type="AlphaFoldDB" id="A0A0G1GJX9"/>
<dbReference type="PANTHER" id="PTHR36507">
    <property type="entry name" value="BLL1555 PROTEIN"/>
    <property type="match status" value="1"/>
</dbReference>
<dbReference type="InterPro" id="IPR008972">
    <property type="entry name" value="Cupredoxin"/>
</dbReference>
<evidence type="ECO:0000313" key="4">
    <source>
        <dbReference type="Proteomes" id="UP000034069"/>
    </source>
</evidence>
<name>A0A0G1GJX9_9BACT</name>
<comment type="caution">
    <text evidence="3">The sequence shown here is derived from an EMBL/GenBank/DDBJ whole genome shotgun (WGS) entry which is preliminary data.</text>
</comment>
<protein>
    <recommendedName>
        <fullName evidence="2">EfeO-type cupredoxin-like domain-containing protein</fullName>
    </recommendedName>
</protein>
<dbReference type="PANTHER" id="PTHR36507:SF1">
    <property type="entry name" value="BLL1555 PROTEIN"/>
    <property type="match status" value="1"/>
</dbReference>
<dbReference type="InterPro" id="IPR028096">
    <property type="entry name" value="EfeO_Cupredoxin"/>
</dbReference>
<feature type="domain" description="EfeO-type cupredoxin-like" evidence="2">
    <location>
        <begin position="39"/>
        <end position="124"/>
    </location>
</feature>
<dbReference type="PROSITE" id="PS51257">
    <property type="entry name" value="PROKAR_LIPOPROTEIN"/>
    <property type="match status" value="1"/>
</dbReference>
<organism evidence="3 4">
    <name type="scientific">Candidatus Collierbacteria bacterium GW2011_GWA1_44_12</name>
    <dbReference type="NCBI Taxonomy" id="1618376"/>
    <lineage>
        <taxon>Bacteria</taxon>
        <taxon>Candidatus Collieribacteriota</taxon>
    </lineage>
</organism>
<keyword evidence="1" id="KW-0732">Signal</keyword>
<feature type="signal peptide" evidence="1">
    <location>
        <begin position="1"/>
        <end position="22"/>
    </location>
</feature>
<gene>
    <name evidence="3" type="ORF">UW23_C0032G0015</name>
</gene>
<proteinExistence type="predicted"/>
<dbReference type="Proteomes" id="UP000034069">
    <property type="component" value="Unassembled WGS sequence"/>
</dbReference>
<evidence type="ECO:0000259" key="2">
    <source>
        <dbReference type="Pfam" id="PF13473"/>
    </source>
</evidence>
<sequence length="125" mass="13183">MIKRIILTSIVSLILAGCTPQAPSIATPGLPETGAVAGQPTQSQFSIKMAGYAYFPDSLTVSPGTTISITNDDFVFHTITSDDGEFDSGKVQPGIPGSVTAPNRSGRFPYHCISHQDMKGVIIVE</sequence>
<dbReference type="InterPro" id="IPR052721">
    <property type="entry name" value="ET_Amicyanin"/>
</dbReference>
<evidence type="ECO:0000256" key="1">
    <source>
        <dbReference type="SAM" id="SignalP"/>
    </source>
</evidence>
<reference evidence="3 4" key="1">
    <citation type="journal article" date="2015" name="Nature">
        <title>rRNA introns, odd ribosomes, and small enigmatic genomes across a large radiation of phyla.</title>
        <authorList>
            <person name="Brown C.T."/>
            <person name="Hug L.A."/>
            <person name="Thomas B.C."/>
            <person name="Sharon I."/>
            <person name="Castelle C.J."/>
            <person name="Singh A."/>
            <person name="Wilkins M.J."/>
            <person name="Williams K.H."/>
            <person name="Banfield J.F."/>
        </authorList>
    </citation>
    <scope>NUCLEOTIDE SEQUENCE [LARGE SCALE GENOMIC DNA]</scope>
</reference>
<dbReference type="Gene3D" id="2.60.40.420">
    <property type="entry name" value="Cupredoxins - blue copper proteins"/>
    <property type="match status" value="1"/>
</dbReference>
<evidence type="ECO:0000313" key="3">
    <source>
        <dbReference type="EMBL" id="KKT34653.1"/>
    </source>
</evidence>
<dbReference type="Pfam" id="PF13473">
    <property type="entry name" value="Cupredoxin_1"/>
    <property type="match status" value="1"/>
</dbReference>
<dbReference type="EMBL" id="LCHN01000032">
    <property type="protein sequence ID" value="KKT34653.1"/>
    <property type="molecule type" value="Genomic_DNA"/>
</dbReference>